<accession>A0A1R3HFJ2</accession>
<feature type="region of interest" description="Disordered" evidence="1">
    <location>
        <begin position="1"/>
        <end position="63"/>
    </location>
</feature>
<sequence>MSELDNALTAEDLNPSIQHSAVDDDGNNPGGEEHGSTATTDTATGRGRGRDLKRVTLDPIIDA</sequence>
<reference evidence="3" key="1">
    <citation type="submission" date="2013-09" db="EMBL/GenBank/DDBJ databases">
        <title>Corchorus olitorius genome sequencing.</title>
        <authorList>
            <person name="Alam M."/>
            <person name="Haque M.S."/>
            <person name="Islam M.S."/>
            <person name="Emdad E.M."/>
            <person name="Islam M.M."/>
            <person name="Ahmed B."/>
            <person name="Halim A."/>
            <person name="Hossen Q.M.M."/>
            <person name="Hossain M.Z."/>
            <person name="Ahmed R."/>
            <person name="Khan M.M."/>
            <person name="Islam R."/>
            <person name="Rashid M.M."/>
            <person name="Khan S.A."/>
            <person name="Rahman M.S."/>
            <person name="Alam M."/>
            <person name="Yahiya A.S."/>
            <person name="Khan M.S."/>
            <person name="Azam M.S."/>
            <person name="Haque T."/>
            <person name="Lashkar M.Z.H."/>
            <person name="Akhand A.I."/>
            <person name="Morshed G."/>
            <person name="Roy S."/>
            <person name="Uddin K.S."/>
            <person name="Rabeya T."/>
            <person name="Hossain A.S."/>
            <person name="Chowdhury A."/>
            <person name="Snigdha A.R."/>
            <person name="Mortoza M.S."/>
            <person name="Matin S.A."/>
            <person name="Hoque S.M.E."/>
            <person name="Islam M.K."/>
            <person name="Roy D.K."/>
            <person name="Haider R."/>
            <person name="Moosa M.M."/>
            <person name="Elias S.M."/>
            <person name="Hasan A.M."/>
            <person name="Jahan S."/>
            <person name="Shafiuddin M."/>
            <person name="Mahmood N."/>
            <person name="Shommy N.S."/>
        </authorList>
    </citation>
    <scope>NUCLEOTIDE SEQUENCE [LARGE SCALE GENOMIC DNA]</scope>
    <source>
        <strain evidence="3">cv. O-4</strain>
    </source>
</reference>
<comment type="caution">
    <text evidence="2">The sequence shown here is derived from an EMBL/GenBank/DDBJ whole genome shotgun (WGS) entry which is preliminary data.</text>
</comment>
<evidence type="ECO:0000313" key="3">
    <source>
        <dbReference type="Proteomes" id="UP000187203"/>
    </source>
</evidence>
<dbReference type="EMBL" id="AWUE01020282">
    <property type="protein sequence ID" value="OMO69083.1"/>
    <property type="molecule type" value="Genomic_DNA"/>
</dbReference>
<dbReference type="Proteomes" id="UP000187203">
    <property type="component" value="Unassembled WGS sequence"/>
</dbReference>
<evidence type="ECO:0000313" key="2">
    <source>
        <dbReference type="EMBL" id="OMO69083.1"/>
    </source>
</evidence>
<proteinExistence type="predicted"/>
<name>A0A1R3HFJ2_9ROSI</name>
<protein>
    <submittedName>
        <fullName evidence="2">Uncharacterized protein</fullName>
    </submittedName>
</protein>
<keyword evidence="3" id="KW-1185">Reference proteome</keyword>
<dbReference type="AlphaFoldDB" id="A0A1R3HFJ2"/>
<organism evidence="2 3">
    <name type="scientific">Corchorus olitorius</name>
    <dbReference type="NCBI Taxonomy" id="93759"/>
    <lineage>
        <taxon>Eukaryota</taxon>
        <taxon>Viridiplantae</taxon>
        <taxon>Streptophyta</taxon>
        <taxon>Embryophyta</taxon>
        <taxon>Tracheophyta</taxon>
        <taxon>Spermatophyta</taxon>
        <taxon>Magnoliopsida</taxon>
        <taxon>eudicotyledons</taxon>
        <taxon>Gunneridae</taxon>
        <taxon>Pentapetalae</taxon>
        <taxon>rosids</taxon>
        <taxon>malvids</taxon>
        <taxon>Malvales</taxon>
        <taxon>Malvaceae</taxon>
        <taxon>Grewioideae</taxon>
        <taxon>Apeibeae</taxon>
        <taxon>Corchorus</taxon>
    </lineage>
</organism>
<evidence type="ECO:0000256" key="1">
    <source>
        <dbReference type="SAM" id="MobiDB-lite"/>
    </source>
</evidence>
<gene>
    <name evidence="2" type="ORF">COLO4_29268</name>
</gene>